<dbReference type="GeneID" id="101510520"/>
<evidence type="ECO:0000256" key="2">
    <source>
        <dbReference type="ARBA" id="ARBA00007476"/>
    </source>
</evidence>
<dbReference type="FunFam" id="1.10.238.10:FF:000287">
    <property type="entry name" value="Probable GTP diphosphokinase CRSH, chloroplastic"/>
    <property type="match status" value="1"/>
</dbReference>
<evidence type="ECO:0000259" key="16">
    <source>
        <dbReference type="PROSITE" id="PS50222"/>
    </source>
</evidence>
<dbReference type="PANTHER" id="PTHR21262:SF12">
    <property type="entry name" value="GTP DIPHOSPHOKINASE CRSH, CHLOROPLASTIC-RELATED"/>
    <property type="match status" value="1"/>
</dbReference>
<dbReference type="Pfam" id="PF13499">
    <property type="entry name" value="EF-hand_7"/>
    <property type="match status" value="1"/>
</dbReference>
<evidence type="ECO:0000256" key="13">
    <source>
        <dbReference type="ARBA" id="ARBA00022946"/>
    </source>
</evidence>
<dbReference type="PANTHER" id="PTHR21262">
    <property type="entry name" value="GUANOSINE-3',5'-BIS DIPHOSPHATE 3'-PYROPHOSPHOHYDROLASE"/>
    <property type="match status" value="1"/>
</dbReference>
<dbReference type="eggNOG" id="KOG1157">
    <property type="taxonomic scope" value="Eukaryota"/>
</dbReference>
<comment type="subcellular location">
    <subcellularLocation>
        <location evidence="1">Plastid</location>
        <location evidence="1">Chloroplast</location>
    </subcellularLocation>
</comment>
<keyword evidence="9" id="KW-0547">Nucleotide-binding</keyword>
<accession>A0A1S2YPW2</accession>
<dbReference type="Gene3D" id="3.30.460.10">
    <property type="entry name" value="Beta Polymerase, domain 2"/>
    <property type="match status" value="1"/>
</dbReference>
<evidence type="ECO:0000256" key="12">
    <source>
        <dbReference type="ARBA" id="ARBA00022840"/>
    </source>
</evidence>
<evidence type="ECO:0000256" key="11">
    <source>
        <dbReference type="ARBA" id="ARBA00022837"/>
    </source>
</evidence>
<dbReference type="SUPFAM" id="SSF109604">
    <property type="entry name" value="HD-domain/PDEase-like"/>
    <property type="match status" value="1"/>
</dbReference>
<dbReference type="InterPro" id="IPR007685">
    <property type="entry name" value="RelA_SpoT"/>
</dbReference>
<keyword evidence="5" id="KW-0934">Plastid</keyword>
<dbReference type="Pfam" id="PF04607">
    <property type="entry name" value="RelA_SpoT"/>
    <property type="match status" value="1"/>
</dbReference>
<dbReference type="CDD" id="cd05399">
    <property type="entry name" value="NT_Rel-Spo_like"/>
    <property type="match status" value="1"/>
</dbReference>
<evidence type="ECO:0000313" key="19">
    <source>
        <dbReference type="RefSeq" id="XP_004508084.1"/>
    </source>
</evidence>
<keyword evidence="4" id="KW-0150">Chloroplast</keyword>
<name>A0A1S2YPW2_CICAR</name>
<dbReference type="InterPro" id="IPR006674">
    <property type="entry name" value="HD_domain"/>
</dbReference>
<evidence type="ECO:0000256" key="9">
    <source>
        <dbReference type="ARBA" id="ARBA00022741"/>
    </source>
</evidence>
<evidence type="ECO:0000256" key="7">
    <source>
        <dbReference type="ARBA" id="ARBA00022723"/>
    </source>
</evidence>
<evidence type="ECO:0000256" key="15">
    <source>
        <dbReference type="ARBA" id="ARBA00023134"/>
    </source>
</evidence>
<dbReference type="GO" id="GO:0016301">
    <property type="term" value="F:kinase activity"/>
    <property type="evidence" value="ECO:0007669"/>
    <property type="project" value="UniProtKB-KW"/>
</dbReference>
<evidence type="ECO:0000256" key="14">
    <source>
        <dbReference type="ARBA" id="ARBA00023016"/>
    </source>
</evidence>
<evidence type="ECO:0000256" key="5">
    <source>
        <dbReference type="ARBA" id="ARBA00022640"/>
    </source>
</evidence>
<dbReference type="EC" id="2.7.6.5" evidence="3"/>
<dbReference type="InterPro" id="IPR002048">
    <property type="entry name" value="EF_hand_dom"/>
</dbReference>
<evidence type="ECO:0000256" key="3">
    <source>
        <dbReference type="ARBA" id="ARBA00013251"/>
    </source>
</evidence>
<feature type="domain" description="EF-hand" evidence="16">
    <location>
        <begin position="506"/>
        <end position="538"/>
    </location>
</feature>
<keyword evidence="18" id="KW-1185">Reference proteome</keyword>
<keyword evidence="8" id="KW-0677">Repeat</keyword>
<comment type="similarity">
    <text evidence="2">Belongs to the RelA/SpoT family.</text>
</comment>
<evidence type="ECO:0000313" key="18">
    <source>
        <dbReference type="Proteomes" id="UP000087171"/>
    </source>
</evidence>
<dbReference type="SMART" id="SM00054">
    <property type="entry name" value="EFh"/>
    <property type="match status" value="2"/>
</dbReference>
<dbReference type="Gene3D" id="1.10.238.10">
    <property type="entry name" value="EF-hand"/>
    <property type="match status" value="1"/>
</dbReference>
<evidence type="ECO:0000256" key="6">
    <source>
        <dbReference type="ARBA" id="ARBA00022679"/>
    </source>
</evidence>
<keyword evidence="13" id="KW-0809">Transit peptide</keyword>
<dbReference type="GO" id="GO:0005525">
    <property type="term" value="F:GTP binding"/>
    <property type="evidence" value="ECO:0007669"/>
    <property type="project" value="UniProtKB-KW"/>
</dbReference>
<protein>
    <recommendedName>
        <fullName evidence="3">GTP diphosphokinase</fullName>
        <ecNumber evidence="3">2.7.6.5</ecNumber>
    </recommendedName>
</protein>
<dbReference type="GO" id="GO:0005524">
    <property type="term" value="F:ATP binding"/>
    <property type="evidence" value="ECO:0007669"/>
    <property type="project" value="UniProtKB-KW"/>
</dbReference>
<dbReference type="Pfam" id="PF13328">
    <property type="entry name" value="HD_4"/>
    <property type="match status" value="1"/>
</dbReference>
<keyword evidence="15" id="KW-0342">GTP-binding</keyword>
<dbReference type="GO" id="GO:0009507">
    <property type="term" value="C:chloroplast"/>
    <property type="evidence" value="ECO:0007669"/>
    <property type="project" value="UniProtKB-SubCell"/>
</dbReference>
<keyword evidence="14" id="KW-0346">Stress response</keyword>
<dbReference type="RefSeq" id="XP_004508084.1">
    <property type="nucleotide sequence ID" value="XM_004508027.3"/>
</dbReference>
<feature type="domain" description="HD" evidence="17">
    <location>
        <begin position="112"/>
        <end position="212"/>
    </location>
</feature>
<evidence type="ECO:0000256" key="4">
    <source>
        <dbReference type="ARBA" id="ARBA00022528"/>
    </source>
</evidence>
<dbReference type="Gene3D" id="1.10.3210.10">
    <property type="entry name" value="Hypothetical protein af1432"/>
    <property type="match status" value="1"/>
</dbReference>
<dbReference type="FunFam" id="1.10.3210.10:FF:000019">
    <property type="entry name" value="Probable GTP diphosphokinase CRSH, chloroplastic"/>
    <property type="match status" value="1"/>
</dbReference>
<dbReference type="KEGG" id="cam:101510520"/>
<dbReference type="PaxDb" id="3827-XP_004508084.1"/>
<dbReference type="SMART" id="SM00954">
    <property type="entry name" value="RelA_SpoT"/>
    <property type="match status" value="1"/>
</dbReference>
<keyword evidence="11" id="KW-0106">Calcium</keyword>
<organism evidence="18 19">
    <name type="scientific">Cicer arietinum</name>
    <name type="common">Chickpea</name>
    <name type="synonym">Garbanzo</name>
    <dbReference type="NCBI Taxonomy" id="3827"/>
    <lineage>
        <taxon>Eukaryota</taxon>
        <taxon>Viridiplantae</taxon>
        <taxon>Streptophyta</taxon>
        <taxon>Embryophyta</taxon>
        <taxon>Tracheophyta</taxon>
        <taxon>Spermatophyta</taxon>
        <taxon>Magnoliopsida</taxon>
        <taxon>eudicotyledons</taxon>
        <taxon>Gunneridae</taxon>
        <taxon>Pentapetalae</taxon>
        <taxon>rosids</taxon>
        <taxon>fabids</taxon>
        <taxon>Fabales</taxon>
        <taxon>Fabaceae</taxon>
        <taxon>Papilionoideae</taxon>
        <taxon>50 kb inversion clade</taxon>
        <taxon>NPAAA clade</taxon>
        <taxon>Hologalegina</taxon>
        <taxon>IRL clade</taxon>
        <taxon>Cicereae</taxon>
        <taxon>Cicer</taxon>
    </lineage>
</organism>
<gene>
    <name evidence="19" type="primary">LOC101510520</name>
</gene>
<dbReference type="FunFam" id="3.30.460.10:FF:000025">
    <property type="entry name" value="probable GTP diphosphokinase CRSH, chloroplastic"/>
    <property type="match status" value="1"/>
</dbReference>
<dbReference type="STRING" id="3827.A0A1S2YPW2"/>
<dbReference type="OrthoDB" id="427950at2759"/>
<evidence type="ECO:0000256" key="8">
    <source>
        <dbReference type="ARBA" id="ARBA00022737"/>
    </source>
</evidence>
<keyword evidence="6" id="KW-0808">Transferase</keyword>
<keyword evidence="7" id="KW-0479">Metal-binding</keyword>
<reference evidence="18" key="1">
    <citation type="journal article" date="2013" name="Nat. Biotechnol.">
        <title>Draft genome sequence of chickpea (Cicer arietinum) provides a resource for trait improvement.</title>
        <authorList>
            <person name="Varshney R.K."/>
            <person name="Song C."/>
            <person name="Saxena R.K."/>
            <person name="Azam S."/>
            <person name="Yu S."/>
            <person name="Sharpe A.G."/>
            <person name="Cannon S."/>
            <person name="Baek J."/>
            <person name="Rosen B.D."/>
            <person name="Tar'an B."/>
            <person name="Millan T."/>
            <person name="Zhang X."/>
            <person name="Ramsay L.D."/>
            <person name="Iwata A."/>
            <person name="Wang Y."/>
            <person name="Nelson W."/>
            <person name="Farmer A.D."/>
            <person name="Gaur P.M."/>
            <person name="Soderlund C."/>
            <person name="Penmetsa R.V."/>
            <person name="Xu C."/>
            <person name="Bharti A.K."/>
            <person name="He W."/>
            <person name="Winter P."/>
            <person name="Zhao S."/>
            <person name="Hane J.K."/>
            <person name="Carrasquilla-Garcia N."/>
            <person name="Condie J.A."/>
            <person name="Upadhyaya H.D."/>
            <person name="Luo M.C."/>
            <person name="Thudi M."/>
            <person name="Gowda C.L."/>
            <person name="Singh N.P."/>
            <person name="Lichtenzveig J."/>
            <person name="Gali K.K."/>
            <person name="Rubio J."/>
            <person name="Nadarajan N."/>
            <person name="Dolezel J."/>
            <person name="Bansal K.C."/>
            <person name="Xu X."/>
            <person name="Edwards D."/>
            <person name="Zhang G."/>
            <person name="Kahl G."/>
            <person name="Gil J."/>
            <person name="Singh K.B."/>
            <person name="Datta S.K."/>
            <person name="Jackson S.A."/>
            <person name="Wang J."/>
            <person name="Cook D.R."/>
        </authorList>
    </citation>
    <scope>NUCLEOTIDE SEQUENCE [LARGE SCALE GENOMIC DNA]</scope>
    <source>
        <strain evidence="18">cv. CDC Frontier</strain>
    </source>
</reference>
<keyword evidence="10" id="KW-0418">Kinase</keyword>
<sequence>MELLQLHASDFSTTRHSLSTSSSTTHQHPLLPLFFPNRTTRFAALRCSSPKACAVQVPGGGKMVIELVGAFNDLTERMKVLSSSSSGLLFKSLKLSIPLLQTSPLTPDGRSPLSKALSIAMLLADLQMDAEVISAGILREVLEVGELSLHEIRGQIGAATAHLVHDSLRVKNFASRVDILDDDNAAALRKFCLTYYDIRALILDLALKLDMMRHLAHLPRYQQQILSLQVMKIYAPLAHAVGINYISLELEDLSFQYLFPYSYLYVDTWLRSQETGGISLIDGYKDELLQSLKADSLLTELVDDISVKGRYKSRYSTMKKLLKDGRRPEDVNDVLGLRVVLNPKAGVNNALEAGERACYRAHKIIQSMWKEIPSRTKDYIGRPKANGYKSLHMAVDVSDSGRTRPLMEIQIRTTEMDRLAVGGTASHSLYKAGLTDPEEAKRLKTIMLAAAELAALRLKDFPSANHKGIEFDQRDRIFRLLDKNGDGKISIEELTEVIEELGAPGEDARDMMLLLDSNSDGSLSSDEFQKFQQQVEMVRNLEVRDDEYKKILDEKLHMADDSGLIHVYNQEFGNRLVS</sequence>
<dbReference type="Proteomes" id="UP000087171">
    <property type="component" value="Chromosome Ca7"/>
</dbReference>
<dbReference type="GO" id="GO:0015969">
    <property type="term" value="P:guanosine tetraphosphate metabolic process"/>
    <property type="evidence" value="ECO:0007669"/>
    <property type="project" value="InterPro"/>
</dbReference>
<evidence type="ECO:0000256" key="1">
    <source>
        <dbReference type="ARBA" id="ARBA00004229"/>
    </source>
</evidence>
<dbReference type="InterPro" id="IPR011992">
    <property type="entry name" value="EF-hand-dom_pair"/>
</dbReference>
<dbReference type="GO" id="GO:0008728">
    <property type="term" value="F:GTP diphosphokinase activity"/>
    <property type="evidence" value="ECO:0007669"/>
    <property type="project" value="UniProtKB-EC"/>
</dbReference>
<dbReference type="PROSITE" id="PS00018">
    <property type="entry name" value="EF_HAND_1"/>
    <property type="match status" value="2"/>
</dbReference>
<feature type="domain" description="EF-hand" evidence="16">
    <location>
        <begin position="469"/>
        <end position="504"/>
    </location>
</feature>
<dbReference type="GO" id="GO:0005509">
    <property type="term" value="F:calcium ion binding"/>
    <property type="evidence" value="ECO:0007669"/>
    <property type="project" value="InterPro"/>
</dbReference>
<dbReference type="CDD" id="cd00051">
    <property type="entry name" value="EFh"/>
    <property type="match status" value="1"/>
</dbReference>
<dbReference type="SUPFAM" id="SSF81301">
    <property type="entry name" value="Nucleotidyltransferase"/>
    <property type="match status" value="1"/>
</dbReference>
<dbReference type="InterPro" id="IPR043519">
    <property type="entry name" value="NT_sf"/>
</dbReference>
<dbReference type="PROSITE" id="PS50222">
    <property type="entry name" value="EF_HAND_2"/>
    <property type="match status" value="2"/>
</dbReference>
<evidence type="ECO:0000256" key="10">
    <source>
        <dbReference type="ARBA" id="ARBA00022777"/>
    </source>
</evidence>
<keyword evidence="12" id="KW-0067">ATP-binding</keyword>
<evidence type="ECO:0000259" key="17">
    <source>
        <dbReference type="PROSITE" id="PS51831"/>
    </source>
</evidence>
<proteinExistence type="inferred from homology"/>
<dbReference type="InterPro" id="IPR018247">
    <property type="entry name" value="EF_Hand_1_Ca_BS"/>
</dbReference>
<dbReference type="SUPFAM" id="SSF47473">
    <property type="entry name" value="EF-hand"/>
    <property type="match status" value="1"/>
</dbReference>
<dbReference type="AlphaFoldDB" id="A0A1S2YPW2"/>
<reference evidence="19" key="2">
    <citation type="submission" date="2025-08" db="UniProtKB">
        <authorList>
            <consortium name="RefSeq"/>
        </authorList>
    </citation>
    <scope>IDENTIFICATION</scope>
    <source>
        <tissue evidence="19">Etiolated seedlings</tissue>
    </source>
</reference>
<dbReference type="PROSITE" id="PS51831">
    <property type="entry name" value="HD"/>
    <property type="match status" value="1"/>
</dbReference>